<dbReference type="InterPro" id="IPR050829">
    <property type="entry name" value="CorA_MIT"/>
</dbReference>
<evidence type="ECO:0000256" key="1">
    <source>
        <dbReference type="SAM" id="Coils"/>
    </source>
</evidence>
<sequence length="760" mass="88968">MSNNTNSKPTCLSSEEHDANITDHLLHYFGCITLKNREVFFEKDFPIWTNELQHQQETLHHSPDQAKKITDQKRASWEANCTREVDRIDLLRQELLKDEKDRHLVNNVAKSHSDWRKWRQSLGSHESLKPLKFNWLGDERNCRKTKEMTKTEYSLEEDVVVPIIQFDDGKSDSIKSDEVRNKFPNQKTTVQDLLSGRDNLLHNRMYNRDLSSGRLVRYFHIPSNNMDWIEQAIGRYFGGDMPNPHETDSELKRKKKTKAHMILRDEYWRGQLHGDPEDFNSLHRNMVLFMPYLHWDTSRKNKQFAKEIKDIMDSARETGKTTLPNGEPTSLKHALPVPKQLKPHTKWTSLKLRWPTVQDKSIEKYPTVDKNGRVKVDKYLGQFLLDAARLYEGISNYRDKILLRHYLTKNPLFIPVVLLIKLTIGQLIRRGNETRTKRDIQNESRILMVDQLWMWILDADTIITCFSKRYGSNKQDISAVHKSIRIRMQDSSPDQVRTAFDLGLIIIDECINTLFDQIKTAGRQPHVIEAFTKAIRIATHQQTIAFKRLWRWTEEAGDIYKANGKKDIYGHQIALLDIHPEGRLEKEIKDIIEELDILIHITKVHMKMISAFIANAESLLDPCGKFGDSRKREMMSHYILEMIKKDCSERSDETRKILKEHGSSVGRDEQGDGVSESYKKKHDDYNWFKLNADELEKKVRGRIEELEELHRNANDTAQSIKDLLDLKQQQASVVQAWQSIQQSEETVKQGRSIMLRSQQQ</sequence>
<reference evidence="2 3" key="1">
    <citation type="journal article" date="2024" name="Front Chem Biol">
        <title>Unveiling the potential of Daldinia eschscholtzii MFLUCC 19-0629 through bioactivity and bioinformatics studies for enhanced sustainable agriculture production.</title>
        <authorList>
            <person name="Brooks S."/>
            <person name="Weaver J.A."/>
            <person name="Klomchit A."/>
            <person name="Alharthi S.A."/>
            <person name="Onlamun T."/>
            <person name="Nurani R."/>
            <person name="Vong T.K."/>
            <person name="Alberti F."/>
            <person name="Greco C."/>
        </authorList>
    </citation>
    <scope>NUCLEOTIDE SEQUENCE [LARGE SCALE GENOMIC DNA]</scope>
    <source>
        <strain evidence="2">MFLUCC 19-0629</strain>
    </source>
</reference>
<gene>
    <name evidence="2" type="ORF">Daesc_005911</name>
</gene>
<proteinExistence type="predicted"/>
<organism evidence="2 3">
    <name type="scientific">Daldinia eschscholtzii</name>
    <dbReference type="NCBI Taxonomy" id="292717"/>
    <lineage>
        <taxon>Eukaryota</taxon>
        <taxon>Fungi</taxon>
        <taxon>Dikarya</taxon>
        <taxon>Ascomycota</taxon>
        <taxon>Pezizomycotina</taxon>
        <taxon>Sordariomycetes</taxon>
        <taxon>Xylariomycetidae</taxon>
        <taxon>Xylariales</taxon>
        <taxon>Hypoxylaceae</taxon>
        <taxon>Daldinia</taxon>
    </lineage>
</organism>
<dbReference type="PANTHER" id="PTHR47685">
    <property type="entry name" value="MAGNESIUM TRANSPORT PROTEIN CORA"/>
    <property type="match status" value="1"/>
</dbReference>
<comment type="caution">
    <text evidence="2">The sequence shown here is derived from an EMBL/GenBank/DDBJ whole genome shotgun (WGS) entry which is preliminary data.</text>
</comment>
<keyword evidence="3" id="KW-1185">Reference proteome</keyword>
<name>A0AAX6MM94_9PEZI</name>
<dbReference type="AlphaFoldDB" id="A0AAX6MM94"/>
<dbReference type="EMBL" id="JBANMG010000005">
    <property type="protein sequence ID" value="KAK6953606.1"/>
    <property type="molecule type" value="Genomic_DNA"/>
</dbReference>
<evidence type="ECO:0000313" key="2">
    <source>
        <dbReference type="EMBL" id="KAK6953606.1"/>
    </source>
</evidence>
<keyword evidence="1" id="KW-0175">Coiled coil</keyword>
<dbReference type="Proteomes" id="UP001369815">
    <property type="component" value="Unassembled WGS sequence"/>
</dbReference>
<protein>
    <submittedName>
        <fullName evidence="2">Uncharacterized protein</fullName>
    </submittedName>
</protein>
<dbReference type="PANTHER" id="PTHR47685:SF1">
    <property type="entry name" value="MAGNESIUM TRANSPORT PROTEIN CORA"/>
    <property type="match status" value="1"/>
</dbReference>
<accession>A0AAX6MM94</accession>
<evidence type="ECO:0000313" key="3">
    <source>
        <dbReference type="Proteomes" id="UP001369815"/>
    </source>
</evidence>
<feature type="coiled-coil region" evidence="1">
    <location>
        <begin position="692"/>
        <end position="726"/>
    </location>
</feature>